<feature type="repeat" description="ARM" evidence="1">
    <location>
        <begin position="239"/>
        <end position="281"/>
    </location>
</feature>
<dbReference type="InterPro" id="IPR000225">
    <property type="entry name" value="Armadillo"/>
</dbReference>
<dbReference type="InterPro" id="IPR054296">
    <property type="entry name" value="DUF7032"/>
</dbReference>
<dbReference type="AlphaFoldDB" id="A0A9Q0KSR4"/>
<comment type="caution">
    <text evidence="3">The sequence shown here is derived from an EMBL/GenBank/DDBJ whole genome shotgun (WGS) entry which is preliminary data.</text>
</comment>
<dbReference type="PANTHER" id="PTHR46043">
    <property type="entry name" value="ARM REPEAT SUPERFAMILY PROTEIN"/>
    <property type="match status" value="1"/>
</dbReference>
<dbReference type="SUPFAM" id="SSF48371">
    <property type="entry name" value="ARM repeat"/>
    <property type="match status" value="1"/>
</dbReference>
<dbReference type="EMBL" id="JAMYWD010000003">
    <property type="protein sequence ID" value="KAJ4975934.1"/>
    <property type="molecule type" value="Genomic_DNA"/>
</dbReference>
<dbReference type="Proteomes" id="UP001141806">
    <property type="component" value="Unassembled WGS sequence"/>
</dbReference>
<proteinExistence type="predicted"/>
<evidence type="ECO:0000259" key="2">
    <source>
        <dbReference type="Pfam" id="PF23005"/>
    </source>
</evidence>
<dbReference type="Gene3D" id="1.25.10.10">
    <property type="entry name" value="Leucine-rich Repeat Variant"/>
    <property type="match status" value="2"/>
</dbReference>
<name>A0A9Q0KSR4_9MAGN</name>
<dbReference type="InterPro" id="IPR016024">
    <property type="entry name" value="ARM-type_fold"/>
</dbReference>
<dbReference type="SMART" id="SM00185">
    <property type="entry name" value="ARM"/>
    <property type="match status" value="5"/>
</dbReference>
<dbReference type="OrthoDB" id="7537227at2759"/>
<evidence type="ECO:0000313" key="4">
    <source>
        <dbReference type="Proteomes" id="UP001141806"/>
    </source>
</evidence>
<keyword evidence="4" id="KW-1185">Reference proteome</keyword>
<accession>A0A9Q0KSR4</accession>
<feature type="domain" description="DUF7032" evidence="2">
    <location>
        <begin position="20"/>
        <end position="130"/>
    </location>
</feature>
<evidence type="ECO:0000313" key="3">
    <source>
        <dbReference type="EMBL" id="KAJ4975934.1"/>
    </source>
</evidence>
<gene>
    <name evidence="3" type="ORF">NE237_001040</name>
</gene>
<dbReference type="PANTHER" id="PTHR46043:SF2">
    <property type="entry name" value="ARM REPEAT SUPERFAMILY PROTEIN"/>
    <property type="match status" value="1"/>
</dbReference>
<evidence type="ECO:0000256" key="1">
    <source>
        <dbReference type="PROSITE-ProRule" id="PRU00259"/>
    </source>
</evidence>
<dbReference type="PROSITE" id="PS50176">
    <property type="entry name" value="ARM_REPEAT"/>
    <property type="match status" value="2"/>
</dbReference>
<protein>
    <recommendedName>
        <fullName evidence="2">DUF7032 domain-containing protein</fullName>
    </recommendedName>
</protein>
<reference evidence="3" key="1">
    <citation type="journal article" date="2023" name="Plant J.">
        <title>The genome of the king protea, Protea cynaroides.</title>
        <authorList>
            <person name="Chang J."/>
            <person name="Duong T.A."/>
            <person name="Schoeman C."/>
            <person name="Ma X."/>
            <person name="Roodt D."/>
            <person name="Barker N."/>
            <person name="Li Z."/>
            <person name="Van de Peer Y."/>
            <person name="Mizrachi E."/>
        </authorList>
    </citation>
    <scope>NUCLEOTIDE SEQUENCE</scope>
    <source>
        <tissue evidence="3">Young leaves</tissue>
    </source>
</reference>
<dbReference type="Pfam" id="PF00514">
    <property type="entry name" value="Arm"/>
    <property type="match status" value="1"/>
</dbReference>
<organism evidence="3 4">
    <name type="scientific">Protea cynaroides</name>
    <dbReference type="NCBI Taxonomy" id="273540"/>
    <lineage>
        <taxon>Eukaryota</taxon>
        <taxon>Viridiplantae</taxon>
        <taxon>Streptophyta</taxon>
        <taxon>Embryophyta</taxon>
        <taxon>Tracheophyta</taxon>
        <taxon>Spermatophyta</taxon>
        <taxon>Magnoliopsida</taxon>
        <taxon>Proteales</taxon>
        <taxon>Proteaceae</taxon>
        <taxon>Protea</taxon>
    </lineage>
</organism>
<dbReference type="InterPro" id="IPR011989">
    <property type="entry name" value="ARM-like"/>
</dbReference>
<feature type="repeat" description="ARM" evidence="1">
    <location>
        <begin position="195"/>
        <end position="239"/>
    </location>
</feature>
<dbReference type="Pfam" id="PF23005">
    <property type="entry name" value="DUF7032"/>
    <property type="match status" value="1"/>
</dbReference>
<sequence length="570" mass="61002">MHPATDLPPSQSTHQVLELINHLLPLLLLSSLTVKSFVGRWQAIRTKLTSLRSSLSNISDCPHWSENPLLHDLLPNLLSTLHKIRSLSDLCHDPSSYTGGKLLLQSDLDMASASLSSILHDLDLLLKSGVLRQSNAIVLSQPGPGSGKEELGFFIRDLFARLQIGGIEFKKKALDSLLHLLREDDKAAVLVPKEGDVCYLVHLLDSSNPSPPVREQAALAVSLLATASDSSRKCVFEEGGLGPLLRLLETGSSGLKEKAAMAVEAITADPENAWAISAYGGVPVLVDACRSGSPVTQTHAAGAMKNVATVEDIRLALAEEGVVPVLVQLLVSGTGSAQEKAANCLWILASSGEDYRVSILEEGGLQRLLQLLQESSSSDTIEHVLRAIYALSSSASTARTLSSSVPFLMQLSELINHGNLMVQQISASLLVNLSISDGSKRVMGGCMAALVKMVESSKPAGLQDVAAQALVSLLSVRPNRKDLARDEKSVLRLVQMLDPQNELVSKKLPVSVISAIMAGGGKSCRKRIAAAGAFPFLQNLADMDIAGAKKALQRLSGNRLKNIFTRTWRE</sequence>